<dbReference type="EMBL" id="JAZDWU010000007">
    <property type="protein sequence ID" value="KAK9996914.1"/>
    <property type="molecule type" value="Genomic_DNA"/>
</dbReference>
<dbReference type="GO" id="GO:0003676">
    <property type="term" value="F:nucleic acid binding"/>
    <property type="evidence" value="ECO:0007669"/>
    <property type="project" value="InterPro"/>
</dbReference>
<evidence type="ECO:0000259" key="2">
    <source>
        <dbReference type="Pfam" id="PF13966"/>
    </source>
</evidence>
<gene>
    <name evidence="3" type="ORF">SO802_021600</name>
</gene>
<dbReference type="InterPro" id="IPR002156">
    <property type="entry name" value="RNaseH_domain"/>
</dbReference>
<proteinExistence type="predicted"/>
<evidence type="ECO:0000313" key="4">
    <source>
        <dbReference type="Proteomes" id="UP001459277"/>
    </source>
</evidence>
<dbReference type="Pfam" id="PF13966">
    <property type="entry name" value="zf-RVT"/>
    <property type="match status" value="1"/>
</dbReference>
<evidence type="ECO:0000259" key="1">
    <source>
        <dbReference type="Pfam" id="PF13456"/>
    </source>
</evidence>
<feature type="domain" description="Reverse transcriptase zinc-binding" evidence="2">
    <location>
        <begin position="8"/>
        <end position="79"/>
    </location>
</feature>
<sequence length="191" mass="21796">MGVSTDNSQVRCFWRKMWSLPVPHKIRHFVWRSCRDILPMKTNLMRRKVVQDGICGQCRNKEETLGHVLWNCQKARETWEYSKVASFGLSNNVSFHDFLWQMLMHNRVEEDKVAKNGGSYEQEDSHPLGAVEAKAFEAGLLFAKDIGIQDLILEGDSITIHKAICETSTPPSSVEPVIEGMHTICKDFALC</sequence>
<dbReference type="Pfam" id="PF13456">
    <property type="entry name" value="RVT_3"/>
    <property type="match status" value="1"/>
</dbReference>
<protein>
    <recommendedName>
        <fullName evidence="5">Reverse transcriptase zinc-binding domain-containing protein</fullName>
    </recommendedName>
</protein>
<organism evidence="3 4">
    <name type="scientific">Lithocarpus litseifolius</name>
    <dbReference type="NCBI Taxonomy" id="425828"/>
    <lineage>
        <taxon>Eukaryota</taxon>
        <taxon>Viridiplantae</taxon>
        <taxon>Streptophyta</taxon>
        <taxon>Embryophyta</taxon>
        <taxon>Tracheophyta</taxon>
        <taxon>Spermatophyta</taxon>
        <taxon>Magnoliopsida</taxon>
        <taxon>eudicotyledons</taxon>
        <taxon>Gunneridae</taxon>
        <taxon>Pentapetalae</taxon>
        <taxon>rosids</taxon>
        <taxon>fabids</taxon>
        <taxon>Fagales</taxon>
        <taxon>Fagaceae</taxon>
        <taxon>Lithocarpus</taxon>
    </lineage>
</organism>
<name>A0AAW2CI96_9ROSI</name>
<dbReference type="AlphaFoldDB" id="A0AAW2CI96"/>
<dbReference type="Proteomes" id="UP001459277">
    <property type="component" value="Unassembled WGS sequence"/>
</dbReference>
<dbReference type="GO" id="GO:0004523">
    <property type="term" value="F:RNA-DNA hybrid ribonuclease activity"/>
    <property type="evidence" value="ECO:0007669"/>
    <property type="project" value="InterPro"/>
</dbReference>
<keyword evidence="4" id="KW-1185">Reference proteome</keyword>
<reference evidence="3 4" key="1">
    <citation type="submission" date="2024-01" db="EMBL/GenBank/DDBJ databases">
        <title>A telomere-to-telomere, gap-free genome of sweet tea (Lithocarpus litseifolius).</title>
        <authorList>
            <person name="Zhou J."/>
        </authorList>
    </citation>
    <scope>NUCLEOTIDE SEQUENCE [LARGE SCALE GENOMIC DNA]</scope>
    <source>
        <strain evidence="3">Zhou-2022a</strain>
        <tissue evidence="3">Leaf</tissue>
    </source>
</reference>
<comment type="caution">
    <text evidence="3">The sequence shown here is derived from an EMBL/GenBank/DDBJ whole genome shotgun (WGS) entry which is preliminary data.</text>
</comment>
<evidence type="ECO:0000313" key="3">
    <source>
        <dbReference type="EMBL" id="KAK9996914.1"/>
    </source>
</evidence>
<evidence type="ECO:0008006" key="5">
    <source>
        <dbReference type="Google" id="ProtNLM"/>
    </source>
</evidence>
<feature type="domain" description="RNase H type-1" evidence="1">
    <location>
        <begin position="130"/>
        <end position="188"/>
    </location>
</feature>
<accession>A0AAW2CI96</accession>
<dbReference type="InterPro" id="IPR026960">
    <property type="entry name" value="RVT-Znf"/>
</dbReference>